<accession>A0A016SA78</accession>
<proteinExistence type="predicted"/>
<dbReference type="AlphaFoldDB" id="A0A016SA78"/>
<protein>
    <submittedName>
        <fullName evidence="1">Uncharacterized protein</fullName>
    </submittedName>
</protein>
<name>A0A016SA78_9BILA</name>
<organism evidence="1 2">
    <name type="scientific">Ancylostoma ceylanicum</name>
    <dbReference type="NCBI Taxonomy" id="53326"/>
    <lineage>
        <taxon>Eukaryota</taxon>
        <taxon>Metazoa</taxon>
        <taxon>Ecdysozoa</taxon>
        <taxon>Nematoda</taxon>
        <taxon>Chromadorea</taxon>
        <taxon>Rhabditida</taxon>
        <taxon>Rhabditina</taxon>
        <taxon>Rhabditomorpha</taxon>
        <taxon>Strongyloidea</taxon>
        <taxon>Ancylostomatidae</taxon>
        <taxon>Ancylostomatinae</taxon>
        <taxon>Ancylostoma</taxon>
    </lineage>
</organism>
<gene>
    <name evidence="1" type="primary">Acey_s0261.g556</name>
    <name evidence="1" type="ORF">Y032_0261g556</name>
</gene>
<keyword evidence="2" id="KW-1185">Reference proteome</keyword>
<dbReference type="EMBL" id="JARK01001597">
    <property type="protein sequence ID" value="EYB87525.1"/>
    <property type="molecule type" value="Genomic_DNA"/>
</dbReference>
<dbReference type="Proteomes" id="UP000024635">
    <property type="component" value="Unassembled WGS sequence"/>
</dbReference>
<evidence type="ECO:0000313" key="2">
    <source>
        <dbReference type="Proteomes" id="UP000024635"/>
    </source>
</evidence>
<sequence length="86" mass="9665">MKNSPSSLPPFPLSLLGIKAHPPDISPISEVYVRQLLHSTYSIIISKNLGAALARSSLSSERSHGERPRPQLYVQRWHGERLRPQI</sequence>
<comment type="caution">
    <text evidence="1">The sequence shown here is derived from an EMBL/GenBank/DDBJ whole genome shotgun (WGS) entry which is preliminary data.</text>
</comment>
<evidence type="ECO:0000313" key="1">
    <source>
        <dbReference type="EMBL" id="EYB87525.1"/>
    </source>
</evidence>
<reference evidence="2" key="1">
    <citation type="journal article" date="2015" name="Nat. Genet.">
        <title>The genome and transcriptome of the zoonotic hookworm Ancylostoma ceylanicum identify infection-specific gene families.</title>
        <authorList>
            <person name="Schwarz E.M."/>
            <person name="Hu Y."/>
            <person name="Antoshechkin I."/>
            <person name="Miller M.M."/>
            <person name="Sternberg P.W."/>
            <person name="Aroian R.V."/>
        </authorList>
    </citation>
    <scope>NUCLEOTIDE SEQUENCE</scope>
    <source>
        <strain evidence="2">HY135</strain>
    </source>
</reference>